<keyword evidence="1" id="KW-0472">Membrane</keyword>
<proteinExistence type="predicted"/>
<keyword evidence="1" id="KW-1133">Transmembrane helix</keyword>
<name>A0A1M5A4K0_LOKAT</name>
<protein>
    <recommendedName>
        <fullName evidence="4">APC family permease</fullName>
    </recommendedName>
</protein>
<feature type="transmembrane region" description="Helical" evidence="1">
    <location>
        <begin position="97"/>
        <end position="121"/>
    </location>
</feature>
<feature type="transmembrane region" description="Helical" evidence="1">
    <location>
        <begin position="234"/>
        <end position="256"/>
    </location>
</feature>
<accession>A0A1M5A4K0</accession>
<dbReference type="EMBL" id="FQUE01000004">
    <property type="protein sequence ID" value="SHF24876.1"/>
    <property type="molecule type" value="Genomic_DNA"/>
</dbReference>
<dbReference type="OrthoDB" id="271600at2"/>
<dbReference type="Proteomes" id="UP000183987">
    <property type="component" value="Unassembled WGS sequence"/>
</dbReference>
<keyword evidence="1" id="KW-0812">Transmembrane</keyword>
<gene>
    <name evidence="2" type="ORF">SAMN05444339_104238</name>
</gene>
<feature type="transmembrane region" description="Helical" evidence="1">
    <location>
        <begin position="194"/>
        <end position="213"/>
    </location>
</feature>
<feature type="transmembrane region" description="Helical" evidence="1">
    <location>
        <begin position="127"/>
        <end position="146"/>
    </location>
</feature>
<evidence type="ECO:0008006" key="4">
    <source>
        <dbReference type="Google" id="ProtNLM"/>
    </source>
</evidence>
<organism evidence="2 3">
    <name type="scientific">Loktanella atrilutea</name>
    <dbReference type="NCBI Taxonomy" id="366533"/>
    <lineage>
        <taxon>Bacteria</taxon>
        <taxon>Pseudomonadati</taxon>
        <taxon>Pseudomonadota</taxon>
        <taxon>Alphaproteobacteria</taxon>
        <taxon>Rhodobacterales</taxon>
        <taxon>Roseobacteraceae</taxon>
        <taxon>Loktanella</taxon>
    </lineage>
</organism>
<evidence type="ECO:0000313" key="3">
    <source>
        <dbReference type="Proteomes" id="UP000183987"/>
    </source>
</evidence>
<keyword evidence="3" id="KW-1185">Reference proteome</keyword>
<sequence length="392" mass="41052">MFLNIAVVAAVVAVAFLLLWPRVAAARVWRATTTPLASIIGSGFLVLGPLLGASYGIWAIAVMALLNAVAWCFGAAIRQSIADPRPSPRLDQVASVVLAFAYVVSVAYYLNLFGAFGVSLTPFDTPLAARGVTTAVYLLILVVGWTKGFSALERMEQVSVGVKLAIIAGLLVGLALAFAGSVRTGALIVNPPTLTAWSAITLAFGLIVTVQGFETSRFLGDSYSPAMRIRSMKLAQAVAAAIYMVYIVLLVPLFPASDYIISETAIIDLMAEVAPVLPLLLVAAALAAQFSAAVADTSGSGGLLKEVSRDRITPRMGYALLVAAGVVMTWTLDVFQIIAYASRAFALYYTIQALIAARTSWGRGRRPRALGWAALAGLGALIVALGRAAEGG</sequence>
<feature type="transmembrane region" description="Helical" evidence="1">
    <location>
        <begin position="338"/>
        <end position="357"/>
    </location>
</feature>
<feature type="transmembrane region" description="Helical" evidence="1">
    <location>
        <begin position="55"/>
        <end position="77"/>
    </location>
</feature>
<evidence type="ECO:0000313" key="2">
    <source>
        <dbReference type="EMBL" id="SHF24876.1"/>
    </source>
</evidence>
<feature type="transmembrane region" description="Helical" evidence="1">
    <location>
        <begin position="276"/>
        <end position="295"/>
    </location>
</feature>
<dbReference type="AlphaFoldDB" id="A0A1M5A4K0"/>
<evidence type="ECO:0000256" key="1">
    <source>
        <dbReference type="SAM" id="Phobius"/>
    </source>
</evidence>
<dbReference type="RefSeq" id="WP_072857268.1">
    <property type="nucleotide sequence ID" value="NZ_FQUE01000004.1"/>
</dbReference>
<feature type="transmembrane region" description="Helical" evidence="1">
    <location>
        <begin position="158"/>
        <end position="182"/>
    </location>
</feature>
<feature type="transmembrane region" description="Helical" evidence="1">
    <location>
        <begin position="369"/>
        <end position="389"/>
    </location>
</feature>
<feature type="transmembrane region" description="Helical" evidence="1">
    <location>
        <begin position="316"/>
        <end position="332"/>
    </location>
</feature>
<dbReference type="Gene3D" id="1.20.1740.10">
    <property type="entry name" value="Amino acid/polyamine transporter I"/>
    <property type="match status" value="1"/>
</dbReference>
<dbReference type="STRING" id="366533.SAMN05444339_104238"/>
<reference evidence="3" key="1">
    <citation type="submission" date="2016-11" db="EMBL/GenBank/DDBJ databases">
        <authorList>
            <person name="Varghese N."/>
            <person name="Submissions S."/>
        </authorList>
    </citation>
    <scope>NUCLEOTIDE SEQUENCE [LARGE SCALE GENOMIC DNA]</scope>
    <source>
        <strain evidence="3">DSM 29326</strain>
    </source>
</reference>